<dbReference type="Proteomes" id="UP000572268">
    <property type="component" value="Unassembled WGS sequence"/>
</dbReference>
<dbReference type="EMBL" id="JABAHT010000088">
    <property type="protein sequence ID" value="KAF4665700.1"/>
    <property type="molecule type" value="Genomic_DNA"/>
</dbReference>
<dbReference type="EMBL" id="JABANN010000089">
    <property type="protein sequence ID" value="KAF4672026.1"/>
    <property type="molecule type" value="Genomic_DNA"/>
</dbReference>
<feature type="transmembrane region" description="Helical" evidence="2">
    <location>
        <begin position="20"/>
        <end position="40"/>
    </location>
</feature>
<dbReference type="OrthoDB" id="10546433at2759"/>
<feature type="compositionally biased region" description="Basic residues" evidence="1">
    <location>
        <begin position="174"/>
        <end position="189"/>
    </location>
</feature>
<accession>A0A7J6M3E7</accession>
<reference evidence="5 6" key="1">
    <citation type="submission" date="2020-04" db="EMBL/GenBank/DDBJ databases">
        <title>Perkinsus olseni comparative genomics.</title>
        <authorList>
            <person name="Bogema D.R."/>
        </authorList>
    </citation>
    <scope>NUCLEOTIDE SEQUENCE [LARGE SCALE GENOMIC DNA]</scope>
    <source>
        <strain evidence="3">ATCC PRA-179</strain>
        <strain evidence="4">ATCC PRA-31</strain>
    </source>
</reference>
<feature type="region of interest" description="Disordered" evidence="1">
    <location>
        <begin position="58"/>
        <end position="205"/>
    </location>
</feature>
<protein>
    <submittedName>
        <fullName evidence="3">Uncharacterized protein</fullName>
    </submittedName>
</protein>
<gene>
    <name evidence="4" type="ORF">FOL46_009572</name>
    <name evidence="3" type="ORF">FOZ61_010601</name>
</gene>
<evidence type="ECO:0000256" key="2">
    <source>
        <dbReference type="SAM" id="Phobius"/>
    </source>
</evidence>
<evidence type="ECO:0000256" key="1">
    <source>
        <dbReference type="SAM" id="MobiDB-lite"/>
    </source>
</evidence>
<comment type="caution">
    <text evidence="3">The sequence shown here is derived from an EMBL/GenBank/DDBJ whole genome shotgun (WGS) entry which is preliminary data.</text>
</comment>
<sequence>MGAPSQTVAAASPTWNMVVIGWIVSFLVGFLGTFVLRHYFPDHHKSFNRIAERIGSSTTPYGHIFRSPAEDSRPERSPLIMHNPHMVSSPVTVHTRKVAPRASVGPSKSDGEATQASKDSKRHRTRDALSNEAPRSHRIKLHRSRLGDDSAAAHPATRSRSRKPTDERAGASERRKHHDGSRERKHHKHREDEGASSSTRKKLYH</sequence>
<proteinExistence type="predicted"/>
<name>A0A7J6M3E7_PEROL</name>
<evidence type="ECO:0000313" key="6">
    <source>
        <dbReference type="Proteomes" id="UP000572268"/>
    </source>
</evidence>
<dbReference type="AlphaFoldDB" id="A0A7J6M3E7"/>
<organism evidence="3 5">
    <name type="scientific">Perkinsus olseni</name>
    <name type="common">Perkinsus atlanticus</name>
    <dbReference type="NCBI Taxonomy" id="32597"/>
    <lineage>
        <taxon>Eukaryota</taxon>
        <taxon>Sar</taxon>
        <taxon>Alveolata</taxon>
        <taxon>Perkinsozoa</taxon>
        <taxon>Perkinsea</taxon>
        <taxon>Perkinsida</taxon>
        <taxon>Perkinsidae</taxon>
        <taxon>Perkinsus</taxon>
    </lineage>
</organism>
<evidence type="ECO:0000313" key="4">
    <source>
        <dbReference type="EMBL" id="KAF4672026.1"/>
    </source>
</evidence>
<evidence type="ECO:0000313" key="3">
    <source>
        <dbReference type="EMBL" id="KAF4665700.1"/>
    </source>
</evidence>
<dbReference type="Proteomes" id="UP000570595">
    <property type="component" value="Unassembled WGS sequence"/>
</dbReference>
<keyword evidence="2" id="KW-1133">Transmembrane helix</keyword>
<evidence type="ECO:0000313" key="5">
    <source>
        <dbReference type="Proteomes" id="UP000570595"/>
    </source>
</evidence>
<keyword evidence="2" id="KW-0812">Transmembrane</keyword>
<keyword evidence="2" id="KW-0472">Membrane</keyword>
<feature type="compositionally biased region" description="Basic and acidic residues" evidence="1">
    <location>
        <begin position="163"/>
        <end position="173"/>
    </location>
</feature>